<dbReference type="InterPro" id="IPR038721">
    <property type="entry name" value="IS701-like_DDE_dom"/>
</dbReference>
<comment type="caution">
    <text evidence="3">The sequence shown here is derived from an EMBL/GenBank/DDBJ whole genome shotgun (WGS) entry which is preliminary data.</text>
</comment>
<reference evidence="3 4" key="1">
    <citation type="submission" date="2019-04" db="EMBL/GenBank/DDBJ databases">
        <authorList>
            <person name="Feng G."/>
            <person name="Zhang J."/>
            <person name="Zhu H."/>
        </authorList>
    </citation>
    <scope>NUCLEOTIDE SEQUENCE [LARGE SCALE GENOMIC DNA]</scope>
    <source>
        <strain evidence="3 4">JCM 17223</strain>
    </source>
</reference>
<dbReference type="EMBL" id="SRLD01000100">
    <property type="protein sequence ID" value="TGE11518.1"/>
    <property type="molecule type" value="Genomic_DNA"/>
</dbReference>
<accession>A0A4Z0PG92</accession>
<organism evidence="3 4">
    <name type="scientific">Hymenobacter elongatus</name>
    <dbReference type="NCBI Taxonomy" id="877208"/>
    <lineage>
        <taxon>Bacteria</taxon>
        <taxon>Pseudomonadati</taxon>
        <taxon>Bacteroidota</taxon>
        <taxon>Cytophagia</taxon>
        <taxon>Cytophagales</taxon>
        <taxon>Hymenobacteraceae</taxon>
        <taxon>Hymenobacter</taxon>
    </lineage>
</organism>
<dbReference type="AlphaFoldDB" id="A0A4Z0PG92"/>
<evidence type="ECO:0000259" key="2">
    <source>
        <dbReference type="Pfam" id="PF13546"/>
    </source>
</evidence>
<dbReference type="Pfam" id="PF13546">
    <property type="entry name" value="DDE_5"/>
    <property type="match status" value="1"/>
</dbReference>
<feature type="domain" description="Transposase IS701-like DDE" evidence="2">
    <location>
        <begin position="46"/>
        <end position="97"/>
    </location>
</feature>
<evidence type="ECO:0000313" key="3">
    <source>
        <dbReference type="EMBL" id="TGE11518.1"/>
    </source>
</evidence>
<name>A0A4Z0PG92_9BACT</name>
<dbReference type="Proteomes" id="UP000297739">
    <property type="component" value="Unassembled WGS sequence"/>
</dbReference>
<gene>
    <name evidence="3" type="ORF">E5J99_20890</name>
</gene>
<feature type="region of interest" description="Disordered" evidence="1">
    <location>
        <begin position="1"/>
        <end position="22"/>
    </location>
</feature>
<protein>
    <recommendedName>
        <fullName evidence="2">Transposase IS701-like DDE domain-containing protein</fullName>
    </recommendedName>
</protein>
<evidence type="ECO:0000256" key="1">
    <source>
        <dbReference type="SAM" id="MobiDB-lite"/>
    </source>
</evidence>
<evidence type="ECO:0000313" key="4">
    <source>
        <dbReference type="Proteomes" id="UP000297739"/>
    </source>
</evidence>
<sequence>MMRPVAPRRGCPWRRGPTAASPRWRRRSSTTCWVRAWCGPIGWGGDAAYGNSPALRQALQQRGQAYVLDVGPGLQVYLADPTPAVAPAWSGRGRPPRRVQPLGTA</sequence>
<keyword evidence="4" id="KW-1185">Reference proteome</keyword>
<dbReference type="OrthoDB" id="583339at2"/>
<proteinExistence type="predicted"/>